<accession>A0A8H3G058</accession>
<keyword evidence="1" id="KW-0479">Metal-binding</keyword>
<evidence type="ECO:0000256" key="2">
    <source>
        <dbReference type="SAM" id="MobiDB-lite"/>
    </source>
</evidence>
<feature type="compositionally biased region" description="Polar residues" evidence="2">
    <location>
        <begin position="28"/>
        <end position="42"/>
    </location>
</feature>
<evidence type="ECO:0000259" key="3">
    <source>
        <dbReference type="PROSITE" id="PS50103"/>
    </source>
</evidence>
<keyword evidence="1" id="KW-0862">Zinc</keyword>
<organism evidence="4 5">
    <name type="scientific">Gomphillus americanus</name>
    <dbReference type="NCBI Taxonomy" id="1940652"/>
    <lineage>
        <taxon>Eukaryota</taxon>
        <taxon>Fungi</taxon>
        <taxon>Dikarya</taxon>
        <taxon>Ascomycota</taxon>
        <taxon>Pezizomycotina</taxon>
        <taxon>Lecanoromycetes</taxon>
        <taxon>OSLEUM clade</taxon>
        <taxon>Ostropomycetidae</taxon>
        <taxon>Ostropales</taxon>
        <taxon>Graphidaceae</taxon>
        <taxon>Gomphilloideae</taxon>
        <taxon>Gomphillus</taxon>
    </lineage>
</organism>
<evidence type="ECO:0000313" key="5">
    <source>
        <dbReference type="Proteomes" id="UP000664169"/>
    </source>
</evidence>
<feature type="compositionally biased region" description="Polar residues" evidence="2">
    <location>
        <begin position="375"/>
        <end position="387"/>
    </location>
</feature>
<dbReference type="EMBL" id="CAJPDQ010000036">
    <property type="protein sequence ID" value="CAF9930711.1"/>
    <property type="molecule type" value="Genomic_DNA"/>
</dbReference>
<name>A0A8H3G058_9LECA</name>
<evidence type="ECO:0000313" key="4">
    <source>
        <dbReference type="EMBL" id="CAF9930711.1"/>
    </source>
</evidence>
<dbReference type="AlphaFoldDB" id="A0A8H3G058"/>
<sequence length="574" mass="61722">MTGFGEAPLPLHEFPPLGRGTPPEQAGHNRTTNGPTKRNTSGDWRAKPVSAMHQRDRAMTTTMGGAEGTANAKSPPKSQYLTCTLSLLSSRSVSSWGNMSVQTYDGQDGRAVQVFPQGESFLPGLRDFLSDMKQGNCKFGNKCALLHVLPNGKQLNSPNNNLSIGSRINPMAHQNQGQNSVLGNSLSTGIYTEPAFNHQIPIFQTQPYDIPQSPQPDQQQYAKSPPIGLTALDVPMPASFDSQGVSYMARHGPVAASMPGALLGPQSPPASLPKPITAKPSYRNNDQNDFGSSPDMFLDASNARQMHSQRVPNNRRMAASLPRHGYDFDPSWEQGEETIFGGEDLLPSDLSNLMTPAERSRRLSGKLENPMGVRNSLNGHSTPSEISSMKVGSPPFGQSPSRFSQYFKEQADAGSPEFQPIGSPRALPALHPGSSPALLARQNIDSLSLSGSPWTSTVSNLSIQLQRTRLNENSSARQGGYGRVVSNPRTAFERVASGNSVSNTIEEDIPEGVFSLEGLEEEDGTTSTKPSTSATTNKPPANIWGNAGLQQQRRIVPAVPFFEKKPVAAKPAGK</sequence>
<dbReference type="Proteomes" id="UP000664169">
    <property type="component" value="Unassembled WGS sequence"/>
</dbReference>
<feature type="region of interest" description="Disordered" evidence="2">
    <location>
        <begin position="368"/>
        <end position="394"/>
    </location>
</feature>
<feature type="region of interest" description="Disordered" evidence="2">
    <location>
        <begin position="1"/>
        <end position="55"/>
    </location>
</feature>
<keyword evidence="1" id="KW-0863">Zinc-finger</keyword>
<dbReference type="GO" id="GO:0008270">
    <property type="term" value="F:zinc ion binding"/>
    <property type="evidence" value="ECO:0007669"/>
    <property type="project" value="UniProtKB-KW"/>
</dbReference>
<dbReference type="OrthoDB" id="411372at2759"/>
<feature type="compositionally biased region" description="Low complexity" evidence="2">
    <location>
        <begin position="525"/>
        <end position="541"/>
    </location>
</feature>
<comment type="caution">
    <text evidence="4">The sequence shown here is derived from an EMBL/GenBank/DDBJ whole genome shotgun (WGS) entry which is preliminary data.</text>
</comment>
<feature type="region of interest" description="Disordered" evidence="2">
    <location>
        <begin position="519"/>
        <end position="543"/>
    </location>
</feature>
<gene>
    <name evidence="4" type="ORF">GOMPHAMPRED_005713</name>
</gene>
<dbReference type="PROSITE" id="PS50103">
    <property type="entry name" value="ZF_C3H1"/>
    <property type="match status" value="1"/>
</dbReference>
<reference evidence="4" key="1">
    <citation type="submission" date="2021-03" db="EMBL/GenBank/DDBJ databases">
        <authorList>
            <person name="Tagirdzhanova G."/>
        </authorList>
    </citation>
    <scope>NUCLEOTIDE SEQUENCE</scope>
</reference>
<keyword evidence="5" id="KW-1185">Reference proteome</keyword>
<evidence type="ECO:0000256" key="1">
    <source>
        <dbReference type="PROSITE-ProRule" id="PRU00723"/>
    </source>
</evidence>
<dbReference type="InterPro" id="IPR000571">
    <property type="entry name" value="Znf_CCCH"/>
</dbReference>
<protein>
    <recommendedName>
        <fullName evidence="3">C3H1-type domain-containing protein</fullName>
    </recommendedName>
</protein>
<proteinExistence type="predicted"/>
<feature type="region of interest" description="Disordered" evidence="2">
    <location>
        <begin position="411"/>
        <end position="434"/>
    </location>
</feature>
<feature type="domain" description="C3H1-type" evidence="3">
    <location>
        <begin position="126"/>
        <end position="150"/>
    </location>
</feature>
<feature type="zinc finger region" description="C3H1-type" evidence="1">
    <location>
        <begin position="126"/>
        <end position="150"/>
    </location>
</feature>